<accession>A0ABZ2A5L0</accession>
<gene>
    <name evidence="1" type="ORF">OG442_21760</name>
</gene>
<keyword evidence="2" id="KW-1185">Reference proteome</keyword>
<sequence>MARSCVFCGGTPVTNEHVYPQWLAEAFPEKMRTSRAIMGSYSDKGSLRRHSGRMFTAQVKAVCEPCNSGWMSALEGRVKPCLLPMIKGEMLELPPEAQEILATWTLKTALMCQVMLPQAQPNLPPELFTDLYRDRQPAEEMKVFCGYMMPPQYLNGPSPMENRSVPRTVGHRKADGQVYEVWATVVTIRIGYAVVQLVSAGPKGLRYELGFEGSYIEPLWPVRETFSWPPRALKTLKEFDVFADPLRQVGRSLPE</sequence>
<protein>
    <submittedName>
        <fullName evidence="1">Uncharacterized protein</fullName>
    </submittedName>
</protein>
<proteinExistence type="predicted"/>
<evidence type="ECO:0000313" key="1">
    <source>
        <dbReference type="EMBL" id="WUX53977.1"/>
    </source>
</evidence>
<organism evidence="1 2">
    <name type="scientific">Streptomyces niveus</name>
    <name type="common">Streptomyces spheroides</name>
    <dbReference type="NCBI Taxonomy" id="193462"/>
    <lineage>
        <taxon>Bacteria</taxon>
        <taxon>Bacillati</taxon>
        <taxon>Actinomycetota</taxon>
        <taxon>Actinomycetes</taxon>
        <taxon>Kitasatosporales</taxon>
        <taxon>Streptomycetaceae</taxon>
        <taxon>Streptomyces</taxon>
    </lineage>
</organism>
<dbReference type="RefSeq" id="WP_329077584.1">
    <property type="nucleotide sequence ID" value="NZ_CP109495.1"/>
</dbReference>
<dbReference type="EMBL" id="CP109495">
    <property type="protein sequence ID" value="WUX53977.1"/>
    <property type="molecule type" value="Genomic_DNA"/>
</dbReference>
<reference evidence="1" key="1">
    <citation type="submission" date="2022-10" db="EMBL/GenBank/DDBJ databases">
        <title>The complete genomes of actinobacterial strains from the NBC collection.</title>
        <authorList>
            <person name="Joergensen T.S."/>
            <person name="Alvarez Arevalo M."/>
            <person name="Sterndorff E.B."/>
            <person name="Faurdal D."/>
            <person name="Vuksanovic O."/>
            <person name="Mourched A.-S."/>
            <person name="Charusanti P."/>
            <person name="Shaw S."/>
            <person name="Blin K."/>
            <person name="Weber T."/>
        </authorList>
    </citation>
    <scope>NUCLEOTIDE SEQUENCE</scope>
    <source>
        <strain evidence="1">NBC_01432</strain>
    </source>
</reference>
<dbReference type="Proteomes" id="UP001432209">
    <property type="component" value="Chromosome"/>
</dbReference>
<name>A0ABZ2A5L0_STRNV</name>
<evidence type="ECO:0000313" key="2">
    <source>
        <dbReference type="Proteomes" id="UP001432209"/>
    </source>
</evidence>